<dbReference type="STRING" id="1198114.AciX9_3462"/>
<dbReference type="PROSITE" id="PS50005">
    <property type="entry name" value="TPR"/>
    <property type="match status" value="1"/>
</dbReference>
<dbReference type="InterPro" id="IPR019734">
    <property type="entry name" value="TPR_rpt"/>
</dbReference>
<evidence type="ECO:0000313" key="5">
    <source>
        <dbReference type="Proteomes" id="UP000000343"/>
    </source>
</evidence>
<evidence type="ECO:0000256" key="3">
    <source>
        <dbReference type="SAM" id="SignalP"/>
    </source>
</evidence>
<dbReference type="eggNOG" id="COG0457">
    <property type="taxonomic scope" value="Bacteria"/>
</dbReference>
<feature type="chain" id="PRO_5003233626" evidence="3">
    <location>
        <begin position="21"/>
        <end position="271"/>
    </location>
</feature>
<proteinExistence type="predicted"/>
<dbReference type="EMBL" id="CP002480">
    <property type="protein sequence ID" value="ADW70467.1"/>
    <property type="molecule type" value="Genomic_DNA"/>
</dbReference>
<dbReference type="PROSITE" id="PS51257">
    <property type="entry name" value="PROKAR_LIPOPROTEIN"/>
    <property type="match status" value="1"/>
</dbReference>
<feature type="signal peptide" evidence="3">
    <location>
        <begin position="1"/>
        <end position="20"/>
    </location>
</feature>
<dbReference type="KEGG" id="acm:AciX9_3462"/>
<dbReference type="SUPFAM" id="SSF48452">
    <property type="entry name" value="TPR-like"/>
    <property type="match status" value="1"/>
</dbReference>
<evidence type="ECO:0000256" key="1">
    <source>
        <dbReference type="PROSITE-ProRule" id="PRU00339"/>
    </source>
</evidence>
<feature type="compositionally biased region" description="Basic and acidic residues" evidence="2">
    <location>
        <begin position="255"/>
        <end position="271"/>
    </location>
</feature>
<dbReference type="InterPro" id="IPR011990">
    <property type="entry name" value="TPR-like_helical_dom_sf"/>
</dbReference>
<keyword evidence="1" id="KW-0802">TPR repeat</keyword>
<evidence type="ECO:0000256" key="2">
    <source>
        <dbReference type="SAM" id="MobiDB-lite"/>
    </source>
</evidence>
<dbReference type="RefSeq" id="WP_013581778.1">
    <property type="nucleotide sequence ID" value="NC_015064.1"/>
</dbReference>
<evidence type="ECO:0000313" key="4">
    <source>
        <dbReference type="EMBL" id="ADW70467.1"/>
    </source>
</evidence>
<gene>
    <name evidence="4" type="ordered locus">AciX9_3462</name>
</gene>
<protein>
    <submittedName>
        <fullName evidence="4">Tetratricopeptide repeat</fullName>
    </submittedName>
</protein>
<sequence>MKLIARVPVTAGLLALSLMSATGCNRLRAADQLNKGVAAFKNAKYEDATNYFQNAVNIDPNYDMAKLYLATTYSSQVVPNLNTPENLKLANNALAGFKEVIAKDPSDVTALSQIAYIDRITGHIKEAKEDERKVIAVQPNNAEANYTIGQVDWKEAFDNATIAVKTQGLPGDDGEGNTKLSKPNCAALAAKNGPLVTEGLEYLNKAVGINPNYEEAYTYLSLMSRRKADLECGNDAARKADLQAADMYAQKSMGARKENERIKEEKSHGVS</sequence>
<dbReference type="SMART" id="SM00028">
    <property type="entry name" value="TPR"/>
    <property type="match status" value="2"/>
</dbReference>
<accession>E8X3G6</accession>
<dbReference type="AlphaFoldDB" id="E8X3G6"/>
<feature type="region of interest" description="Disordered" evidence="2">
    <location>
        <begin position="251"/>
        <end position="271"/>
    </location>
</feature>
<dbReference type="Gene3D" id="1.25.40.10">
    <property type="entry name" value="Tetratricopeptide repeat domain"/>
    <property type="match status" value="2"/>
</dbReference>
<dbReference type="OrthoDB" id="111238at2"/>
<keyword evidence="5" id="KW-1185">Reference proteome</keyword>
<organism evidence="5">
    <name type="scientific">Granulicella tundricola (strain ATCC BAA-1859 / DSM 23138 / MP5ACTX9)</name>
    <dbReference type="NCBI Taxonomy" id="1198114"/>
    <lineage>
        <taxon>Bacteria</taxon>
        <taxon>Pseudomonadati</taxon>
        <taxon>Acidobacteriota</taxon>
        <taxon>Terriglobia</taxon>
        <taxon>Terriglobales</taxon>
        <taxon>Acidobacteriaceae</taxon>
        <taxon>Granulicella</taxon>
    </lineage>
</organism>
<name>E8X3G6_GRATM</name>
<dbReference type="Proteomes" id="UP000000343">
    <property type="component" value="Chromosome"/>
</dbReference>
<dbReference type="HOGENOM" id="CLU_1018558_0_0_0"/>
<feature type="repeat" description="TPR" evidence="1">
    <location>
        <begin position="29"/>
        <end position="62"/>
    </location>
</feature>
<keyword evidence="3" id="KW-0732">Signal</keyword>
<reference evidence="5" key="1">
    <citation type="submission" date="2011-01" db="EMBL/GenBank/DDBJ databases">
        <title>Complete sequence of chromosome of Acidobacterium sp. MP5ACTX9.</title>
        <authorList>
            <consortium name="US DOE Joint Genome Institute"/>
            <person name="Lucas S."/>
            <person name="Copeland A."/>
            <person name="Lapidus A."/>
            <person name="Cheng J.-F."/>
            <person name="Goodwin L."/>
            <person name="Pitluck S."/>
            <person name="Teshima H."/>
            <person name="Detter J.C."/>
            <person name="Han C."/>
            <person name="Tapia R."/>
            <person name="Land M."/>
            <person name="Hauser L."/>
            <person name="Kyrpides N."/>
            <person name="Ivanova N."/>
            <person name="Ovchinnikova G."/>
            <person name="Pagani I."/>
            <person name="Rawat S.R."/>
            <person name="Mannisto M."/>
            <person name="Haggblom M.M."/>
            <person name="Woyke T."/>
        </authorList>
    </citation>
    <scope>NUCLEOTIDE SEQUENCE [LARGE SCALE GENOMIC DNA]</scope>
    <source>
        <strain evidence="5">MP5ACTX9</strain>
    </source>
</reference>
<dbReference type="PaxDb" id="1198114-AciX9_3462"/>
<dbReference type="Pfam" id="PF13181">
    <property type="entry name" value="TPR_8"/>
    <property type="match status" value="1"/>
</dbReference>